<dbReference type="AlphaFoldDB" id="A0A2Z4LT82"/>
<gene>
    <name evidence="1" type="ORF">HME9304_01799</name>
</gene>
<protein>
    <submittedName>
        <fullName evidence="1">Uncharacterized protein</fullName>
    </submittedName>
</protein>
<name>A0A2Z4LT82_9FLAO</name>
<proteinExistence type="predicted"/>
<evidence type="ECO:0000313" key="2">
    <source>
        <dbReference type="Proteomes" id="UP000248536"/>
    </source>
</evidence>
<reference evidence="1 2" key="1">
    <citation type="submission" date="2018-06" db="EMBL/GenBank/DDBJ databases">
        <title>Spongiibacterium sp. HME9304 Genome sequencing and assembly.</title>
        <authorList>
            <person name="Kang H."/>
            <person name="Kim H."/>
            <person name="Joh K."/>
        </authorList>
    </citation>
    <scope>NUCLEOTIDE SEQUENCE [LARGE SCALE GENOMIC DNA]</scope>
    <source>
        <strain evidence="1 2">HME9304</strain>
    </source>
</reference>
<dbReference type="EMBL" id="CP030104">
    <property type="protein sequence ID" value="AWX44794.1"/>
    <property type="molecule type" value="Genomic_DNA"/>
</dbReference>
<dbReference type="OrthoDB" id="6045524at2"/>
<evidence type="ECO:0000313" key="1">
    <source>
        <dbReference type="EMBL" id="AWX44794.1"/>
    </source>
</evidence>
<organism evidence="1 2">
    <name type="scientific">Flagellimonas maritima</name>
    <dbReference type="NCBI Taxonomy" id="1383885"/>
    <lineage>
        <taxon>Bacteria</taxon>
        <taxon>Pseudomonadati</taxon>
        <taxon>Bacteroidota</taxon>
        <taxon>Flavobacteriia</taxon>
        <taxon>Flavobacteriales</taxon>
        <taxon>Flavobacteriaceae</taxon>
        <taxon>Flagellimonas</taxon>
    </lineage>
</organism>
<sequence length="143" mass="16070">MNRFKIVFLACIAFIFMNCKENSSSSSKASMEMVDTNNELLGEYSTQPDGAPEFRISKTKDIYYGQILDGGKWSDPLEITSSNNKELVTLFGDNMDNHVITGLTNSETGFGIFKVDSEFKLAGDKMKSDYLAIFLFPLEVYKL</sequence>
<dbReference type="KEGG" id="spon:HME9304_01799"/>
<dbReference type="Proteomes" id="UP000248536">
    <property type="component" value="Chromosome"/>
</dbReference>
<keyword evidence="2" id="KW-1185">Reference proteome</keyword>
<dbReference type="RefSeq" id="WP_112378239.1">
    <property type="nucleotide sequence ID" value="NZ_CP030104.1"/>
</dbReference>
<accession>A0A2Z4LT82</accession>